<dbReference type="HOGENOM" id="CLU_829201_0_0_1"/>
<evidence type="ECO:0000256" key="1">
    <source>
        <dbReference type="SAM" id="MobiDB-lite"/>
    </source>
</evidence>
<dbReference type="AlphaFoldDB" id="G7DTK6"/>
<comment type="caution">
    <text evidence="2">The sequence shown here is derived from an EMBL/GenBank/DDBJ whole genome shotgun (WGS) entry which is preliminary data.</text>
</comment>
<proteinExistence type="predicted"/>
<gene>
    <name evidence="2" type="primary">Mo00499</name>
    <name evidence="2" type="ORF">E5Q_00499</name>
</gene>
<reference evidence="2 3" key="1">
    <citation type="journal article" date="2011" name="J. Gen. Appl. Microbiol.">
        <title>Draft genome sequencing of the enigmatic basidiomycete Mixia osmundae.</title>
        <authorList>
            <person name="Nishida H."/>
            <person name="Nagatsuka Y."/>
            <person name="Sugiyama J."/>
        </authorList>
    </citation>
    <scope>NUCLEOTIDE SEQUENCE [LARGE SCALE GENOMIC DNA]</scope>
    <source>
        <strain evidence="3">CBS 9802 / IAM 14324 / JCM 22182 / KY 12970</strain>
    </source>
</reference>
<feature type="compositionally biased region" description="Basic and acidic residues" evidence="1">
    <location>
        <begin position="279"/>
        <end position="290"/>
    </location>
</feature>
<feature type="region of interest" description="Disordered" evidence="1">
    <location>
        <begin position="97"/>
        <end position="290"/>
    </location>
</feature>
<accession>G7DTK6</accession>
<feature type="compositionally biased region" description="Low complexity" evidence="1">
    <location>
        <begin position="172"/>
        <end position="184"/>
    </location>
</feature>
<name>G7DTK6_MIXOS</name>
<dbReference type="Proteomes" id="UP000009131">
    <property type="component" value="Unassembled WGS sequence"/>
</dbReference>
<dbReference type="RefSeq" id="XP_014571385.1">
    <property type="nucleotide sequence ID" value="XM_014715899.1"/>
</dbReference>
<dbReference type="STRING" id="764103.G7DTK6"/>
<keyword evidence="3" id="KW-1185">Reference proteome</keyword>
<feature type="compositionally biased region" description="Low complexity" evidence="1">
    <location>
        <begin position="110"/>
        <end position="145"/>
    </location>
</feature>
<dbReference type="Pfam" id="PF08045">
    <property type="entry name" value="CDC14"/>
    <property type="match status" value="1"/>
</dbReference>
<reference evidence="2 3" key="2">
    <citation type="journal article" date="2012" name="Open Biol.">
        <title>Characteristics of nucleosomes and linker DNA regions on the genome of the basidiomycete Mixia osmundae revealed by mono- and dinucleosome mapping.</title>
        <authorList>
            <person name="Nishida H."/>
            <person name="Kondo S."/>
            <person name="Matsumoto T."/>
            <person name="Suzuki Y."/>
            <person name="Yoshikawa H."/>
            <person name="Taylor T.D."/>
            <person name="Sugiyama J."/>
        </authorList>
    </citation>
    <scope>NUCLEOTIDE SEQUENCE [LARGE SCALE GENOMIC DNA]</scope>
    <source>
        <strain evidence="3">CBS 9802 / IAM 14324 / JCM 22182 / KY 12970</strain>
    </source>
</reference>
<dbReference type="InterPro" id="IPR012535">
    <property type="entry name" value="Cell_div_Cdc14"/>
</dbReference>
<dbReference type="PANTHER" id="PTHR34065:SF1">
    <property type="entry name" value="CELL DIVISION CONTROL PROTEIN 14"/>
    <property type="match status" value="1"/>
</dbReference>
<dbReference type="EMBL" id="BABT02000025">
    <property type="protein sequence ID" value="GAA93853.1"/>
    <property type="molecule type" value="Genomic_DNA"/>
</dbReference>
<evidence type="ECO:0000313" key="2">
    <source>
        <dbReference type="EMBL" id="GAA93853.1"/>
    </source>
</evidence>
<organism evidence="2 3">
    <name type="scientific">Mixia osmundae (strain CBS 9802 / IAM 14324 / JCM 22182 / KY 12970)</name>
    <dbReference type="NCBI Taxonomy" id="764103"/>
    <lineage>
        <taxon>Eukaryota</taxon>
        <taxon>Fungi</taxon>
        <taxon>Dikarya</taxon>
        <taxon>Basidiomycota</taxon>
        <taxon>Pucciniomycotina</taxon>
        <taxon>Mixiomycetes</taxon>
        <taxon>Mixiales</taxon>
        <taxon>Mixiaceae</taxon>
        <taxon>Mixia</taxon>
    </lineage>
</organism>
<sequence length="335" mass="36575">MLPTIYQPRLARREAIQSLLGLLGNSASSNNDSLTTLLALDVLLAALVDHPPGVRMFEQLSGLELVVRLLRNKEAGKHTRMKALEFLHFYLLPESSTDLTPRSPSKLRRVSPSASLVSSRSRQRTASGGSTASSVSCSSLFASISEEGTSSPQRSESRVPWSPQTPRRARAPDSPSRSPALRSPVKVLEIPPTPEQDDANILVVPQTSSPAGSVMRTPERKDDNENVSPFARPLRASLAMTPPRRSRPLSESSPAHQSPNKRLQEGPPRTLSGQRRRIGREAQTHESDAAHGHCCTMRSLRLYTRKDASERAGSVVKLSFLRARSDGANDDCLKA</sequence>
<dbReference type="PANTHER" id="PTHR34065">
    <property type="entry name" value="CELL DIVISION CONTROL PROTEIN 14"/>
    <property type="match status" value="1"/>
</dbReference>
<evidence type="ECO:0008006" key="4">
    <source>
        <dbReference type="Google" id="ProtNLM"/>
    </source>
</evidence>
<dbReference type="OrthoDB" id="5357220at2759"/>
<evidence type="ECO:0000313" key="3">
    <source>
        <dbReference type="Proteomes" id="UP000009131"/>
    </source>
</evidence>
<protein>
    <recommendedName>
        <fullName evidence="4">Cell division control protein 14</fullName>
    </recommendedName>
</protein>
<dbReference type="InParanoid" id="G7DTK6"/>